<evidence type="ECO:0000256" key="4">
    <source>
        <dbReference type="SAM" id="MobiDB-lite"/>
    </source>
</evidence>
<dbReference type="PANTHER" id="PTHR43343">
    <property type="entry name" value="PEPTIDASE S12"/>
    <property type="match status" value="1"/>
</dbReference>
<evidence type="ECO:0000313" key="8">
    <source>
        <dbReference type="Proteomes" id="UP000183918"/>
    </source>
</evidence>
<name>A0A1H3JPJ0_9FIRM</name>
<dbReference type="Proteomes" id="UP000183918">
    <property type="component" value="Unassembled WGS sequence"/>
</dbReference>
<dbReference type="SMART" id="SM00228">
    <property type="entry name" value="PDZ"/>
    <property type="match status" value="1"/>
</dbReference>
<comment type="similarity">
    <text evidence="1">Belongs to the peptidase S1C family.</text>
</comment>
<dbReference type="AlphaFoldDB" id="A0A1H3JPJ0"/>
<dbReference type="Gene3D" id="2.40.10.10">
    <property type="entry name" value="Trypsin-like serine proteases"/>
    <property type="match status" value="2"/>
</dbReference>
<sequence length="565" mass="61677">MDNNNNNSNNTFENGMNQNPNVNPYLNNRNMYQNNGGMNQGQPMQQQPMNQQQMNQGHPTQQQPMQQQQMKQGQPTQQQPMQQQQMKQGHPTQQQPMNQQQMNQGYPTQQQSMNQQQMNQGHPTQQQSMQQQQMKQGHPAQQQLMNQQQMKQEQPTQQQQLNQAQVVREKPKKKKGKKIAAIIAVPITIGLITTGVLVGLDYTGFKFDSSSQNNSVKLSTTSTKGKAKNLQDVSDVVDEVMPSIVAITNLQEVQDDDDYYGYYSRRGSKQQASAGSGIIIKQNDTYIYIVTNNHVVADSKSLKIKFCDKAVVKAEIQGQDESNDLAVVRVKISDIKKSTYKKIKLAKLGDSKKLSVGEPTIAIGNALGYGQSVTTGVVSALGRSVQGKSEDGDKASASNLIQTDAAINPGNSGGALLNSKGEVIGINSAKTAGQAIEGVGFAIPMEDVKPIVEDLISKEKIDESERGYLGINGNNVTEDYSAMLDIPKGVYVTEVQPGSAAEAAGIQKDDVIVGVNGSSVSTIQELQQKLSNCKVGDKVKIKIARDDGTGYKETEVEVTLGAKNQ</sequence>
<protein>
    <submittedName>
        <fullName evidence="7">Serine protease Do</fullName>
    </submittedName>
</protein>
<dbReference type="Pfam" id="PF13365">
    <property type="entry name" value="Trypsin_2"/>
    <property type="match status" value="1"/>
</dbReference>
<dbReference type="InterPro" id="IPR001940">
    <property type="entry name" value="Peptidase_S1C"/>
</dbReference>
<keyword evidence="5" id="KW-0472">Membrane</keyword>
<gene>
    <name evidence="7" type="ORF">SAMN02910414_01521</name>
</gene>
<dbReference type="Pfam" id="PF13180">
    <property type="entry name" value="PDZ_2"/>
    <property type="match status" value="1"/>
</dbReference>
<feature type="compositionally biased region" description="Low complexity" evidence="4">
    <location>
        <begin position="1"/>
        <end position="165"/>
    </location>
</feature>
<evidence type="ECO:0000256" key="5">
    <source>
        <dbReference type="SAM" id="Phobius"/>
    </source>
</evidence>
<feature type="transmembrane region" description="Helical" evidence="5">
    <location>
        <begin position="179"/>
        <end position="200"/>
    </location>
</feature>
<dbReference type="InterPro" id="IPR001478">
    <property type="entry name" value="PDZ"/>
</dbReference>
<proteinExistence type="inferred from homology"/>
<dbReference type="GO" id="GO:0004252">
    <property type="term" value="F:serine-type endopeptidase activity"/>
    <property type="evidence" value="ECO:0007669"/>
    <property type="project" value="InterPro"/>
</dbReference>
<dbReference type="Gene3D" id="2.30.42.10">
    <property type="match status" value="1"/>
</dbReference>
<dbReference type="RefSeq" id="WP_074717674.1">
    <property type="nucleotide sequence ID" value="NZ_FNPG01000017.1"/>
</dbReference>
<keyword evidence="5" id="KW-1133">Transmembrane helix</keyword>
<feature type="region of interest" description="Disordered" evidence="4">
    <location>
        <begin position="1"/>
        <end position="178"/>
    </location>
</feature>
<dbReference type="SUPFAM" id="SSF50156">
    <property type="entry name" value="PDZ domain-like"/>
    <property type="match status" value="1"/>
</dbReference>
<dbReference type="InterPro" id="IPR009003">
    <property type="entry name" value="Peptidase_S1_PA"/>
</dbReference>
<organism evidence="7 8">
    <name type="scientific">Lachnobacterium bovis DSM 14045</name>
    <dbReference type="NCBI Taxonomy" id="1122142"/>
    <lineage>
        <taxon>Bacteria</taxon>
        <taxon>Bacillati</taxon>
        <taxon>Bacillota</taxon>
        <taxon>Clostridia</taxon>
        <taxon>Lachnospirales</taxon>
        <taxon>Lachnospiraceae</taxon>
        <taxon>Lachnobacterium</taxon>
    </lineage>
</organism>
<evidence type="ECO:0000313" key="7">
    <source>
        <dbReference type="EMBL" id="SDY41821.1"/>
    </source>
</evidence>
<evidence type="ECO:0000259" key="6">
    <source>
        <dbReference type="PROSITE" id="PS50106"/>
    </source>
</evidence>
<evidence type="ECO:0000256" key="1">
    <source>
        <dbReference type="ARBA" id="ARBA00010541"/>
    </source>
</evidence>
<dbReference type="InterPro" id="IPR036034">
    <property type="entry name" value="PDZ_sf"/>
</dbReference>
<dbReference type="OrthoDB" id="9758917at2"/>
<keyword evidence="3" id="KW-0378">Hydrolase</keyword>
<dbReference type="PANTHER" id="PTHR43343:SF3">
    <property type="entry name" value="PROTEASE DO-LIKE 8, CHLOROPLASTIC"/>
    <property type="match status" value="1"/>
</dbReference>
<dbReference type="InterPro" id="IPR051201">
    <property type="entry name" value="Chloro_Bact_Ser_Proteases"/>
</dbReference>
<keyword evidence="2 7" id="KW-0645">Protease</keyword>
<reference evidence="7 8" key="1">
    <citation type="submission" date="2016-10" db="EMBL/GenBank/DDBJ databases">
        <authorList>
            <person name="de Groot N.N."/>
        </authorList>
    </citation>
    <scope>NUCLEOTIDE SEQUENCE [LARGE SCALE GENOMIC DNA]</scope>
    <source>
        <strain evidence="7 8">DSM 14045</strain>
    </source>
</reference>
<dbReference type="GO" id="GO:0006508">
    <property type="term" value="P:proteolysis"/>
    <property type="evidence" value="ECO:0007669"/>
    <property type="project" value="UniProtKB-KW"/>
</dbReference>
<dbReference type="PROSITE" id="PS50106">
    <property type="entry name" value="PDZ"/>
    <property type="match status" value="1"/>
</dbReference>
<accession>A0A1H3JPJ0</accession>
<evidence type="ECO:0000256" key="3">
    <source>
        <dbReference type="ARBA" id="ARBA00022801"/>
    </source>
</evidence>
<keyword evidence="8" id="KW-1185">Reference proteome</keyword>
<feature type="domain" description="PDZ" evidence="6">
    <location>
        <begin position="458"/>
        <end position="547"/>
    </location>
</feature>
<dbReference type="SUPFAM" id="SSF50494">
    <property type="entry name" value="Trypsin-like serine proteases"/>
    <property type="match status" value="1"/>
</dbReference>
<dbReference type="EMBL" id="FNPG01000017">
    <property type="protein sequence ID" value="SDY41821.1"/>
    <property type="molecule type" value="Genomic_DNA"/>
</dbReference>
<evidence type="ECO:0000256" key="2">
    <source>
        <dbReference type="ARBA" id="ARBA00022670"/>
    </source>
</evidence>
<dbReference type="PRINTS" id="PR00834">
    <property type="entry name" value="PROTEASES2C"/>
</dbReference>
<dbReference type="STRING" id="1122142.SAMN02910414_01521"/>
<keyword evidence="5" id="KW-0812">Transmembrane</keyword>
<dbReference type="InterPro" id="IPR043504">
    <property type="entry name" value="Peptidase_S1_PA_chymotrypsin"/>
</dbReference>